<protein>
    <submittedName>
        <fullName evidence="1">Uncharacterized protein</fullName>
    </submittedName>
</protein>
<dbReference type="Proteomes" id="UP001059596">
    <property type="component" value="Unassembled WGS sequence"/>
</dbReference>
<proteinExistence type="predicted"/>
<evidence type="ECO:0000313" key="1">
    <source>
        <dbReference type="EMBL" id="KAI8034076.1"/>
    </source>
</evidence>
<dbReference type="EMBL" id="JAMKOV010000082">
    <property type="protein sequence ID" value="KAI8034076.1"/>
    <property type="molecule type" value="Genomic_DNA"/>
</dbReference>
<comment type="caution">
    <text evidence="1">The sequence shown here is derived from an EMBL/GenBank/DDBJ whole genome shotgun (WGS) entry which is preliminary data.</text>
</comment>
<organism evidence="1 2">
    <name type="scientific">Drosophila gunungcola</name>
    <name type="common">fruit fly</name>
    <dbReference type="NCBI Taxonomy" id="103775"/>
    <lineage>
        <taxon>Eukaryota</taxon>
        <taxon>Metazoa</taxon>
        <taxon>Ecdysozoa</taxon>
        <taxon>Arthropoda</taxon>
        <taxon>Hexapoda</taxon>
        <taxon>Insecta</taxon>
        <taxon>Pterygota</taxon>
        <taxon>Neoptera</taxon>
        <taxon>Endopterygota</taxon>
        <taxon>Diptera</taxon>
        <taxon>Brachycera</taxon>
        <taxon>Muscomorpha</taxon>
        <taxon>Ephydroidea</taxon>
        <taxon>Drosophilidae</taxon>
        <taxon>Drosophila</taxon>
        <taxon>Sophophora</taxon>
    </lineage>
</organism>
<accession>A0A9P9YBT7</accession>
<evidence type="ECO:0000313" key="2">
    <source>
        <dbReference type="Proteomes" id="UP001059596"/>
    </source>
</evidence>
<gene>
    <name evidence="1" type="ORF">M5D96_013159</name>
</gene>
<dbReference type="AlphaFoldDB" id="A0A9P9YBT7"/>
<name>A0A9P9YBT7_9MUSC</name>
<reference evidence="1" key="1">
    <citation type="journal article" date="2023" name="Genome Biol. Evol.">
        <title>Long-read-based Genome Assembly of Drosophila gunungcola Reveals Fewer Chemosensory Genes in Flower-breeding Species.</title>
        <authorList>
            <person name="Negi A."/>
            <person name="Liao B.Y."/>
            <person name="Yeh S.D."/>
        </authorList>
    </citation>
    <scope>NUCLEOTIDE SEQUENCE</scope>
    <source>
        <strain evidence="1">Sukarami</strain>
    </source>
</reference>
<keyword evidence="2" id="KW-1185">Reference proteome</keyword>
<sequence length="57" mass="6284">LAIAIFSRLHAFSADVAVCVAAASSSRLCRVYVFKGRNSFQFVPFAFIIPPNYPPHI</sequence>
<feature type="non-terminal residue" evidence="1">
    <location>
        <position position="1"/>
    </location>
</feature>